<protein>
    <submittedName>
        <fullName evidence="1">Uncharacterized protein</fullName>
    </submittedName>
</protein>
<dbReference type="RefSeq" id="WP_180100557.1">
    <property type="nucleotide sequence ID" value="NZ_CADIKR010000009.1"/>
</dbReference>
<reference evidence="1 2" key="1">
    <citation type="submission" date="2020-04" db="EMBL/GenBank/DDBJ databases">
        <authorList>
            <person name="De Canck E."/>
        </authorList>
    </citation>
    <scope>NUCLEOTIDE SEQUENCE [LARGE SCALE GENOMIC DNA]</scope>
    <source>
        <strain evidence="1 2">LMG 3415</strain>
    </source>
</reference>
<dbReference type="InterPro" id="IPR054440">
    <property type="entry name" value="Gp32-like"/>
</dbReference>
<evidence type="ECO:0000313" key="1">
    <source>
        <dbReference type="EMBL" id="CAB3918944.1"/>
    </source>
</evidence>
<dbReference type="Proteomes" id="UP000507140">
    <property type="component" value="Unassembled WGS sequence"/>
</dbReference>
<keyword evidence="2" id="KW-1185">Reference proteome</keyword>
<dbReference type="EMBL" id="CADIKR010000009">
    <property type="protein sequence ID" value="CAB3918944.1"/>
    <property type="molecule type" value="Genomic_DNA"/>
</dbReference>
<comment type="caution">
    <text evidence="1">The sequence shown here is derived from an EMBL/GenBank/DDBJ whole genome shotgun (WGS) entry which is preliminary data.</text>
</comment>
<accession>A0ABM8LLA6</accession>
<proteinExistence type="predicted"/>
<gene>
    <name evidence="1" type="ORF">LMG3415_05406</name>
</gene>
<evidence type="ECO:0000313" key="2">
    <source>
        <dbReference type="Proteomes" id="UP000507140"/>
    </source>
</evidence>
<sequence>MYDISAIGVAVRCIASKSFPSGFTITEFADDADPFDLPAIDIATAAMTVNGDMVVFSAPAPIGITLNVIPGSEADNNLAVIFEANRASKNKRHARDEITLVATYPDGASLTLSEGKMTNGMPGNSPASAGRIKSKSYTFAFQNLSRTRA</sequence>
<dbReference type="Pfam" id="PF22764">
    <property type="entry name" value="E217_Gp32"/>
    <property type="match status" value="1"/>
</dbReference>
<name>A0ABM8LLA6_9BURK</name>
<organism evidence="1 2">
    <name type="scientific">Achromobacter mucicolens</name>
    <dbReference type="NCBI Taxonomy" id="1389922"/>
    <lineage>
        <taxon>Bacteria</taxon>
        <taxon>Pseudomonadati</taxon>
        <taxon>Pseudomonadota</taxon>
        <taxon>Betaproteobacteria</taxon>
        <taxon>Burkholderiales</taxon>
        <taxon>Alcaligenaceae</taxon>
        <taxon>Achromobacter</taxon>
    </lineage>
</organism>